<keyword evidence="1" id="KW-0472">Membrane</keyword>
<dbReference type="KEGG" id="elm:ELI_2019"/>
<evidence type="ECO:0000256" key="1">
    <source>
        <dbReference type="SAM" id="Phobius"/>
    </source>
</evidence>
<accession>E3GDS2</accession>
<keyword evidence="3" id="KW-1185">Reference proteome</keyword>
<dbReference type="EMBL" id="CP002273">
    <property type="protein sequence ID" value="ADO37002.1"/>
    <property type="molecule type" value="Genomic_DNA"/>
</dbReference>
<organism evidence="2 3">
    <name type="scientific">Eubacterium callanderi</name>
    <dbReference type="NCBI Taxonomy" id="53442"/>
    <lineage>
        <taxon>Bacteria</taxon>
        <taxon>Bacillati</taxon>
        <taxon>Bacillota</taxon>
        <taxon>Clostridia</taxon>
        <taxon>Eubacteriales</taxon>
        <taxon>Eubacteriaceae</taxon>
        <taxon>Eubacterium</taxon>
    </lineage>
</organism>
<protein>
    <submittedName>
        <fullName evidence="2">Uncharacterized protein</fullName>
    </submittedName>
</protein>
<dbReference type="HOGENOM" id="CLU_3309917_0_0_9"/>
<dbReference type="AlphaFoldDB" id="E3GDS2"/>
<proteinExistence type="predicted"/>
<feature type="transmembrane region" description="Helical" evidence="1">
    <location>
        <begin position="5"/>
        <end position="22"/>
    </location>
</feature>
<keyword evidence="1" id="KW-1133">Transmembrane helix</keyword>
<dbReference type="Proteomes" id="UP000006873">
    <property type="component" value="Chromosome"/>
</dbReference>
<reference evidence="2 3" key="2">
    <citation type="journal article" date="2011" name="J. Bacteriol.">
        <title>Complete genome sequence of a carbon monoxide-utilizing acetogen, Eubacterium limosum KIST612.</title>
        <authorList>
            <person name="Roh H."/>
            <person name="Ko H.J."/>
            <person name="Kim D."/>
            <person name="Choi D.G."/>
            <person name="Park S."/>
            <person name="Kim S."/>
            <person name="Chang I.S."/>
            <person name="Choi I.G."/>
        </authorList>
    </citation>
    <scope>NUCLEOTIDE SEQUENCE [LARGE SCALE GENOMIC DNA]</scope>
    <source>
        <strain evidence="2 3">KIST612</strain>
    </source>
</reference>
<keyword evidence="1" id="KW-0812">Transmembrane</keyword>
<gene>
    <name evidence="2" type="ordered locus">ELI_2019</name>
</gene>
<evidence type="ECO:0000313" key="3">
    <source>
        <dbReference type="Proteomes" id="UP000006873"/>
    </source>
</evidence>
<evidence type="ECO:0000313" key="2">
    <source>
        <dbReference type="EMBL" id="ADO37002.1"/>
    </source>
</evidence>
<reference key="1">
    <citation type="submission" date="2010-09" db="EMBL/GenBank/DDBJ databases">
        <authorList>
            <person name="Roh H."/>
            <person name="Ko H.-J."/>
            <person name="Kim D."/>
            <person name="Choi D.G."/>
            <person name="Park S."/>
            <person name="Kim S."/>
            <person name="Kim K.H."/>
            <person name="Chang I.S."/>
            <person name="Choi I.-G."/>
        </authorList>
    </citation>
    <scope>NUCLEOTIDE SEQUENCE</scope>
    <source>
        <strain>KIST612</strain>
    </source>
</reference>
<name>E3GDS2_9FIRM</name>
<sequence length="39" mass="4395">MVIKVFDVIATAGIIALLYFVLPNSLKYPPETLMEKEKV</sequence>